<proteinExistence type="predicted"/>
<reference evidence="3" key="1">
    <citation type="submission" date="2016-12" db="EMBL/GenBank/DDBJ databases">
        <authorList>
            <person name="Varghese N."/>
            <person name="Submissions S."/>
        </authorList>
    </citation>
    <scope>NUCLEOTIDE SEQUENCE [LARGE SCALE GENOMIC DNA]</scope>
    <source>
        <strain evidence="3">DSM 11544</strain>
    </source>
</reference>
<dbReference type="AlphaFoldDB" id="A0A1M7SFR2"/>
<dbReference type="SMART" id="SM00530">
    <property type="entry name" value="HTH_XRE"/>
    <property type="match status" value="1"/>
</dbReference>
<dbReference type="Gene3D" id="1.10.260.40">
    <property type="entry name" value="lambda repressor-like DNA-binding domains"/>
    <property type="match status" value="1"/>
</dbReference>
<sequence>MDDNFIRNRISELRIQKDVSERSMSIDLGHSPSYIHSIVSGKALPSMTEFLYICDYFKISPKEFFDEGTSCPALIQEVIKDLSALDEKQIRNIHEIIKGLKK</sequence>
<dbReference type="SUPFAM" id="SSF47413">
    <property type="entry name" value="lambda repressor-like DNA-binding domains"/>
    <property type="match status" value="1"/>
</dbReference>
<evidence type="ECO:0000313" key="3">
    <source>
        <dbReference type="Proteomes" id="UP000184010"/>
    </source>
</evidence>
<dbReference type="GO" id="GO:0003677">
    <property type="term" value="F:DNA binding"/>
    <property type="evidence" value="ECO:0007669"/>
    <property type="project" value="InterPro"/>
</dbReference>
<dbReference type="InterPro" id="IPR001387">
    <property type="entry name" value="Cro/C1-type_HTH"/>
</dbReference>
<protein>
    <submittedName>
        <fullName evidence="2">Transcriptional regulator, XRE family</fullName>
    </submittedName>
</protein>
<keyword evidence="3" id="KW-1185">Reference proteome</keyword>
<dbReference type="STRING" id="1121395.SAMN02745215_00780"/>
<evidence type="ECO:0000313" key="2">
    <source>
        <dbReference type="EMBL" id="SHN57313.1"/>
    </source>
</evidence>
<dbReference type="CDD" id="cd00093">
    <property type="entry name" value="HTH_XRE"/>
    <property type="match status" value="1"/>
</dbReference>
<feature type="domain" description="HTH cro/C1-type" evidence="1">
    <location>
        <begin position="10"/>
        <end position="64"/>
    </location>
</feature>
<dbReference type="InterPro" id="IPR010982">
    <property type="entry name" value="Lambda_DNA-bd_dom_sf"/>
</dbReference>
<gene>
    <name evidence="2" type="ORF">SAMN02745215_00780</name>
</gene>
<accession>A0A1M7SFR2</accession>
<evidence type="ECO:0000259" key="1">
    <source>
        <dbReference type="PROSITE" id="PS50943"/>
    </source>
</evidence>
<dbReference type="EMBL" id="FRDN01000004">
    <property type="protein sequence ID" value="SHN57313.1"/>
    <property type="molecule type" value="Genomic_DNA"/>
</dbReference>
<name>A0A1M7SFR2_9FIRM</name>
<dbReference type="PROSITE" id="PS50943">
    <property type="entry name" value="HTH_CROC1"/>
    <property type="match status" value="1"/>
</dbReference>
<dbReference type="Pfam" id="PF12844">
    <property type="entry name" value="HTH_19"/>
    <property type="match status" value="1"/>
</dbReference>
<dbReference type="Proteomes" id="UP000184010">
    <property type="component" value="Unassembled WGS sequence"/>
</dbReference>
<dbReference type="RefSeq" id="WP_072771360.1">
    <property type="nucleotide sequence ID" value="NZ_FRDN01000004.1"/>
</dbReference>
<organism evidence="2 3">
    <name type="scientific">Desulfitobacterium chlororespirans DSM 11544</name>
    <dbReference type="NCBI Taxonomy" id="1121395"/>
    <lineage>
        <taxon>Bacteria</taxon>
        <taxon>Bacillati</taxon>
        <taxon>Bacillota</taxon>
        <taxon>Clostridia</taxon>
        <taxon>Eubacteriales</taxon>
        <taxon>Desulfitobacteriaceae</taxon>
        <taxon>Desulfitobacterium</taxon>
    </lineage>
</organism>